<evidence type="ECO:0000313" key="1">
    <source>
        <dbReference type="EMBL" id="VXB63730.1"/>
    </source>
</evidence>
<reference evidence="1 2" key="1">
    <citation type="submission" date="2019-10" db="EMBL/GenBank/DDBJ databases">
        <authorList>
            <person name="Karimi E."/>
        </authorList>
    </citation>
    <scope>NUCLEOTIDE SEQUENCE [LARGE SCALE GENOMIC DNA]</scope>
    <source>
        <strain evidence="1">Pantoea sp. 111</strain>
    </source>
</reference>
<comment type="caution">
    <text evidence="1">The sequence shown here is derived from an EMBL/GenBank/DDBJ whole genome shotgun (WGS) entry which is preliminary data.</text>
</comment>
<accession>A0AAX3J4G4</accession>
<gene>
    <name evidence="1" type="ORF">PANT111_160252</name>
</gene>
<protein>
    <submittedName>
        <fullName evidence="1">Uncharacterized protein</fullName>
    </submittedName>
</protein>
<sequence>MYKRCYKNDPDLIFLPENPGSAALFLSTERKVSLASRYDGLPFAHRSRRSFAIEYYREINYVTHTLAISL</sequence>
<proteinExistence type="predicted"/>
<dbReference type="EMBL" id="CABWMH010000008">
    <property type="protein sequence ID" value="VXB63730.1"/>
    <property type="molecule type" value="Genomic_DNA"/>
</dbReference>
<organism evidence="1 2">
    <name type="scientific">Pantoea brenneri</name>
    <dbReference type="NCBI Taxonomy" id="472694"/>
    <lineage>
        <taxon>Bacteria</taxon>
        <taxon>Pseudomonadati</taxon>
        <taxon>Pseudomonadota</taxon>
        <taxon>Gammaproteobacteria</taxon>
        <taxon>Enterobacterales</taxon>
        <taxon>Erwiniaceae</taxon>
        <taxon>Pantoea</taxon>
    </lineage>
</organism>
<dbReference type="AlphaFoldDB" id="A0AAX3J4G4"/>
<name>A0AAX3J4G4_9GAMM</name>
<evidence type="ECO:0000313" key="2">
    <source>
        <dbReference type="Proteomes" id="UP000433737"/>
    </source>
</evidence>
<dbReference type="Proteomes" id="UP000433737">
    <property type="component" value="Unassembled WGS sequence"/>
</dbReference>